<dbReference type="EMBL" id="VEWN01000005">
    <property type="protein sequence ID" value="KAA1055930.1"/>
    <property type="molecule type" value="Genomic_DNA"/>
</dbReference>
<dbReference type="Proteomes" id="UP000325333">
    <property type="component" value="Unassembled WGS sequence"/>
</dbReference>
<dbReference type="AlphaFoldDB" id="A0A5B0KWT0"/>
<comment type="caution">
    <text evidence="1">The sequence shown here is derived from an EMBL/GenBank/DDBJ whole genome shotgun (WGS) entry which is preliminary data.</text>
</comment>
<evidence type="ECO:0000313" key="1">
    <source>
        <dbReference type="EMBL" id="KAA1055930.1"/>
    </source>
</evidence>
<sequence length="80" mass="8495">MVACLDDTGCASSLHTHVIIMAGLTDIDRTLLRTALKAAKRNDVPSVGMPTETLERLLEYLAALEDAQPGAQNEGNTGLD</sequence>
<protein>
    <submittedName>
        <fullName evidence="1">Uncharacterized protein</fullName>
    </submittedName>
</protein>
<name>A0A5B0KWT0_9PROT</name>
<organism evidence="1 2">
    <name type="scientific">Azospirillum argentinense</name>
    <dbReference type="NCBI Taxonomy" id="2970906"/>
    <lineage>
        <taxon>Bacteria</taxon>
        <taxon>Pseudomonadati</taxon>
        <taxon>Pseudomonadota</taxon>
        <taxon>Alphaproteobacteria</taxon>
        <taxon>Rhodospirillales</taxon>
        <taxon>Azospirillaceae</taxon>
        <taxon>Azospirillum</taxon>
    </lineage>
</organism>
<accession>A0A5B0KWT0</accession>
<gene>
    <name evidence="1" type="ORF">FH063_004905</name>
</gene>
<reference evidence="1 2" key="1">
    <citation type="submission" date="2019-07" db="EMBL/GenBank/DDBJ databases">
        <title>Genome sequencing of the stress-tolerant strain Azospirillum brasilense Az19.</title>
        <authorList>
            <person name="Maroniche G.A."/>
            <person name="Garcia J.E."/>
            <person name="Pagnussat L."/>
            <person name="Amenta M."/>
            <person name="Creus C.M."/>
        </authorList>
    </citation>
    <scope>NUCLEOTIDE SEQUENCE [LARGE SCALE GENOMIC DNA]</scope>
    <source>
        <strain evidence="1 2">Az19</strain>
    </source>
</reference>
<evidence type="ECO:0000313" key="2">
    <source>
        <dbReference type="Proteomes" id="UP000325333"/>
    </source>
</evidence>
<proteinExistence type="predicted"/>